<protein>
    <recommendedName>
        <fullName evidence="3">XRE family transcriptional regulator</fullName>
    </recommendedName>
</protein>
<dbReference type="EMBL" id="JFZA02000010">
    <property type="protein sequence ID" value="KFG90805.1"/>
    <property type="molecule type" value="Genomic_DNA"/>
</dbReference>
<evidence type="ECO:0000313" key="2">
    <source>
        <dbReference type="Proteomes" id="UP000024284"/>
    </source>
</evidence>
<dbReference type="OrthoDB" id="7471064at2"/>
<dbReference type="Proteomes" id="UP000024284">
    <property type="component" value="Unassembled WGS sequence"/>
</dbReference>
<dbReference type="RefSeq" id="WP_156103331.1">
    <property type="nucleotide sequence ID" value="NZ_BCZD01000038.1"/>
</dbReference>
<accession>A0A086PBN7</accession>
<reference evidence="1" key="1">
    <citation type="submission" date="2014-08" db="EMBL/GenBank/DDBJ databases">
        <title>Draft genome sequences of Sphingobium herbicidovorans.</title>
        <authorList>
            <person name="Gan H.M."/>
            <person name="Gan H.Y."/>
            <person name="Savka M.A."/>
        </authorList>
    </citation>
    <scope>NUCLEOTIDE SEQUENCE [LARGE SCALE GENOMIC DNA]</scope>
    <source>
        <strain evidence="1">NBRC 16415</strain>
    </source>
</reference>
<evidence type="ECO:0008006" key="3">
    <source>
        <dbReference type="Google" id="ProtNLM"/>
    </source>
</evidence>
<gene>
    <name evidence="1" type="ORF">BV98_001336</name>
</gene>
<evidence type="ECO:0000313" key="1">
    <source>
        <dbReference type="EMBL" id="KFG90805.1"/>
    </source>
</evidence>
<dbReference type="AlphaFoldDB" id="A0A086PBN7"/>
<proteinExistence type="predicted"/>
<sequence length="165" mass="19196">MDMSVRGEGQSPAVLAEMNRYIPVIHGMLDERKMTLRDLAVRSQISKSRLGIILHRQPTKRVIMQLPEFIAILHALGFELVHAWAGAKKLESSDIVQDKSFNALYEFLVEFNVTFPEMMLNTPEMEGVEFRKEWSRPLAALLIQRVLHELERRRRARDEFALEDH</sequence>
<organism evidence="1 2">
    <name type="scientific">Sphingobium herbicidovorans (strain ATCC 700291 / DSM 11019 / CCUG 56400 / KCTC 2939 / LMG 18315 / NBRC 16415 / MH)</name>
    <name type="common">Sphingomonas herbicidovorans</name>
    <dbReference type="NCBI Taxonomy" id="1219045"/>
    <lineage>
        <taxon>Bacteria</taxon>
        <taxon>Pseudomonadati</taxon>
        <taxon>Pseudomonadota</taxon>
        <taxon>Alphaproteobacteria</taxon>
        <taxon>Sphingomonadales</taxon>
        <taxon>Sphingomonadaceae</taxon>
        <taxon>Sphingobium</taxon>
    </lineage>
</organism>
<dbReference type="PATRIC" id="fig|1219045.3.peg.1368"/>
<keyword evidence="2" id="KW-1185">Reference proteome</keyword>
<name>A0A086PBN7_SPHHM</name>
<comment type="caution">
    <text evidence="1">The sequence shown here is derived from an EMBL/GenBank/DDBJ whole genome shotgun (WGS) entry which is preliminary data.</text>
</comment>